<reference evidence="9" key="1">
    <citation type="journal article" date="2011" name="Genome Res.">
        <title>Deep small RNA sequencing from the nematode Ascaris reveals conservation, functional diversification, and novel developmental profiles.</title>
        <authorList>
            <person name="Wang J."/>
            <person name="Czech B."/>
            <person name="Crunk A."/>
            <person name="Wallace A."/>
            <person name="Mitreva M."/>
            <person name="Hannon G.J."/>
            <person name="Davis R.E."/>
        </authorList>
    </citation>
    <scope>NUCLEOTIDE SEQUENCE</scope>
</reference>
<keyword evidence="9" id="KW-0396">Initiation factor</keyword>
<evidence type="ECO:0000256" key="5">
    <source>
        <dbReference type="ARBA" id="ARBA00023242"/>
    </source>
</evidence>
<dbReference type="SUPFAM" id="SSF47113">
    <property type="entry name" value="Histone-fold"/>
    <property type="match status" value="1"/>
</dbReference>
<accession>F1KZV5</accession>
<keyword evidence="9" id="KW-0648">Protein biosynthesis</keyword>
<dbReference type="SUPFAM" id="SSF48371">
    <property type="entry name" value="ARM repeat"/>
    <property type="match status" value="1"/>
</dbReference>
<keyword evidence="3" id="KW-0805">Transcription regulation</keyword>
<dbReference type="InterPro" id="IPR009072">
    <property type="entry name" value="Histone-fold"/>
</dbReference>
<keyword evidence="4" id="KW-0804">Transcription</keyword>
<protein>
    <recommendedName>
        <fullName evidence="6">Transcription initiation factor TFIID subunit 6</fullName>
    </recommendedName>
</protein>
<dbReference type="InterPro" id="IPR016024">
    <property type="entry name" value="ARM-type_fold"/>
</dbReference>
<feature type="region of interest" description="Disordered" evidence="7">
    <location>
        <begin position="1"/>
        <end position="37"/>
    </location>
</feature>
<dbReference type="GO" id="GO:0003713">
    <property type="term" value="F:transcription coactivator activity"/>
    <property type="evidence" value="ECO:0007669"/>
    <property type="project" value="TreeGrafter"/>
</dbReference>
<dbReference type="PANTHER" id="PTHR10221:SF9">
    <property type="entry name" value="TRANSCRIPTION INITIATION FACTOR TFIID SUBUNIT 6"/>
    <property type="match status" value="1"/>
</dbReference>
<dbReference type="GO" id="GO:0016251">
    <property type="term" value="F:RNA polymerase II general transcription initiation factor activity"/>
    <property type="evidence" value="ECO:0007669"/>
    <property type="project" value="InterPro"/>
</dbReference>
<feature type="domain" description="TATA box binding protein associated factor (TAF) histone-like fold" evidence="8">
    <location>
        <begin position="45"/>
        <end position="111"/>
    </location>
</feature>
<dbReference type="FunFam" id="1.25.40.770:FF:000001">
    <property type="entry name" value="Transcription initiation factor TFIID subunit 6"/>
    <property type="match status" value="1"/>
</dbReference>
<dbReference type="EMBL" id="JI168748">
    <property type="protein sequence ID" value="ADY43409.1"/>
    <property type="molecule type" value="mRNA"/>
</dbReference>
<comment type="similarity">
    <text evidence="2">Belongs to the TAF6 family.</text>
</comment>
<dbReference type="Pfam" id="PF07571">
    <property type="entry name" value="TAF6_C"/>
    <property type="match status" value="1"/>
</dbReference>
<comment type="subcellular location">
    <subcellularLocation>
        <location evidence="1">Nucleus</location>
    </subcellularLocation>
</comment>
<dbReference type="GO" id="GO:0000124">
    <property type="term" value="C:SAGA complex"/>
    <property type="evidence" value="ECO:0007669"/>
    <property type="project" value="InterPro"/>
</dbReference>
<dbReference type="GO" id="GO:0003743">
    <property type="term" value="F:translation initiation factor activity"/>
    <property type="evidence" value="ECO:0007669"/>
    <property type="project" value="UniProtKB-KW"/>
</dbReference>
<dbReference type="InterPro" id="IPR004823">
    <property type="entry name" value="TAF_TATA-bd_Histone-like_dom"/>
</dbReference>
<dbReference type="Gene3D" id="1.10.20.10">
    <property type="entry name" value="Histone, subunit A"/>
    <property type="match status" value="1"/>
</dbReference>
<evidence type="ECO:0000313" key="9">
    <source>
        <dbReference type="EMBL" id="ADY43409.1"/>
    </source>
</evidence>
<dbReference type="GO" id="GO:0051123">
    <property type="term" value="P:RNA polymerase II preinitiation complex assembly"/>
    <property type="evidence" value="ECO:0007669"/>
    <property type="project" value="TreeGrafter"/>
</dbReference>
<dbReference type="GO" id="GO:0046695">
    <property type="term" value="C:SLIK (SAGA-like) complex"/>
    <property type="evidence" value="ECO:0007669"/>
    <property type="project" value="InterPro"/>
</dbReference>
<dbReference type="Pfam" id="PF02969">
    <property type="entry name" value="TAF"/>
    <property type="match status" value="1"/>
</dbReference>
<evidence type="ECO:0000256" key="1">
    <source>
        <dbReference type="ARBA" id="ARBA00004123"/>
    </source>
</evidence>
<dbReference type="GO" id="GO:0046982">
    <property type="term" value="F:protein heterodimerization activity"/>
    <property type="evidence" value="ECO:0007669"/>
    <property type="project" value="InterPro"/>
</dbReference>
<feature type="region of interest" description="Disordered" evidence="7">
    <location>
        <begin position="567"/>
        <end position="628"/>
    </location>
</feature>
<dbReference type="CDD" id="cd22917">
    <property type="entry name" value="HFD_TAF6-like"/>
    <property type="match status" value="1"/>
</dbReference>
<evidence type="ECO:0000256" key="4">
    <source>
        <dbReference type="ARBA" id="ARBA00023163"/>
    </source>
</evidence>
<dbReference type="GO" id="GO:0005669">
    <property type="term" value="C:transcription factor TFIID complex"/>
    <property type="evidence" value="ECO:0007669"/>
    <property type="project" value="InterPro"/>
</dbReference>
<evidence type="ECO:0000259" key="8">
    <source>
        <dbReference type="SMART" id="SM00803"/>
    </source>
</evidence>
<dbReference type="InterPro" id="IPR011442">
    <property type="entry name" value="TAF6_C"/>
</dbReference>
<feature type="compositionally biased region" description="Polar residues" evidence="7">
    <location>
        <begin position="567"/>
        <end position="597"/>
    </location>
</feature>
<name>F1KZV5_ASCSU</name>
<evidence type="ECO:0000256" key="7">
    <source>
        <dbReference type="SAM" id="MobiDB-lite"/>
    </source>
</evidence>
<evidence type="ECO:0000256" key="6">
    <source>
        <dbReference type="ARBA" id="ARBA00040091"/>
    </source>
</evidence>
<keyword evidence="5" id="KW-0539">Nucleus</keyword>
<dbReference type="SMART" id="SM00803">
    <property type="entry name" value="TAF"/>
    <property type="match status" value="1"/>
</dbReference>
<evidence type="ECO:0000256" key="3">
    <source>
        <dbReference type="ARBA" id="ARBA00023015"/>
    </source>
</evidence>
<dbReference type="InterPro" id="IPR037796">
    <property type="entry name" value="TAF6"/>
</dbReference>
<dbReference type="Gene3D" id="1.25.40.770">
    <property type="entry name" value="TAF6, C-terminal HEAT repeat domain"/>
    <property type="match status" value="1"/>
</dbReference>
<sequence length="628" mass="67623">MRAPASESEMPSDQHAINGGHINGASTSANSTGLSSAAGTSSVGAEFGIDYVKMAGETIGITGLPDDCASQIAASTTYVFKEIVDQARKFAVHGRRKRLVADDIDDALASRGRPPQFGFSAKEGLPFRLIGSTGRDLFVTDDRDIDLAAIVNAPPAKVPLDATIKAHWLVIDGEQPAVPENPTPILEEDPTVTSIAEGAEAIDFGPTILSQAGRTVRKTEQVQIKTMTTHALSVEQQIFFKEITEAIMGSDDARRTEALHSLQTDAGIQVLLPRFSLAIAEGVRCNIVHHNLAILIYLMRMIQSLASNPALNLDRCLHELLPSILSCILSKQLCARPDTDNHWALREFSSRLLSTICRSYNVNGLRSRVTQVLTRVWRNEHCTLSTLYGSLYALNELGVDTIRAVVIPRAPQLYNDIKKQQGDKSNSTEKIAADRTINFLAKVLTNYVRTQRPTGLKDANDYRSMFGGFGDTIFRAISMEMTHTSTAPTVAGSSLSSGSLSSITSSAQKSLSDRRSLGTTSLPQQHRANVGATKQEVVPQVASRIQPVQQVRQPAQQAYMNVSGGSRLQVSASTQPRSASTTSFYASGTPSASTSSFVVRPGGTKKLIGSSAQQRGPAAPSDDGYRNI</sequence>
<organism evidence="9">
    <name type="scientific">Ascaris suum</name>
    <name type="common">Pig roundworm</name>
    <name type="synonym">Ascaris lumbricoides</name>
    <dbReference type="NCBI Taxonomy" id="6253"/>
    <lineage>
        <taxon>Eukaryota</taxon>
        <taxon>Metazoa</taxon>
        <taxon>Ecdysozoa</taxon>
        <taxon>Nematoda</taxon>
        <taxon>Chromadorea</taxon>
        <taxon>Rhabditida</taxon>
        <taxon>Spirurina</taxon>
        <taxon>Ascaridomorpha</taxon>
        <taxon>Ascaridoidea</taxon>
        <taxon>Ascarididae</taxon>
        <taxon>Ascaris</taxon>
    </lineage>
</organism>
<dbReference type="CDD" id="cd08050">
    <property type="entry name" value="TAF6C"/>
    <property type="match status" value="1"/>
</dbReference>
<feature type="compositionally biased region" description="Polar residues" evidence="7">
    <location>
        <begin position="517"/>
        <end position="527"/>
    </location>
</feature>
<dbReference type="InterPro" id="IPR046344">
    <property type="entry name" value="TAF6_C_sf"/>
</dbReference>
<evidence type="ECO:0000256" key="2">
    <source>
        <dbReference type="ARBA" id="ARBA00007688"/>
    </source>
</evidence>
<proteinExistence type="evidence at transcript level"/>
<feature type="compositionally biased region" description="Low complexity" evidence="7">
    <location>
        <begin position="24"/>
        <end position="37"/>
    </location>
</feature>
<dbReference type="AlphaFoldDB" id="F1KZV5"/>
<feature type="region of interest" description="Disordered" evidence="7">
    <location>
        <begin position="506"/>
        <end position="535"/>
    </location>
</feature>
<dbReference type="PANTHER" id="PTHR10221">
    <property type="entry name" value="TRANSCRIPTION INITIATION FACTOR TFIID SUBUNIT 6"/>
    <property type="match status" value="1"/>
</dbReference>